<dbReference type="Gene3D" id="3.40.50.1000">
    <property type="entry name" value="HAD superfamily/HAD-like"/>
    <property type="match status" value="1"/>
</dbReference>
<evidence type="ECO:0000256" key="1">
    <source>
        <dbReference type="ARBA" id="ARBA00004651"/>
    </source>
</evidence>
<dbReference type="FunFam" id="2.70.150.10:FF:000016">
    <property type="entry name" value="Calcium-transporting P-type ATPase putative"/>
    <property type="match status" value="1"/>
</dbReference>
<keyword evidence="6" id="KW-0547">Nucleotide-binding</keyword>
<dbReference type="Pfam" id="PF00690">
    <property type="entry name" value="Cation_ATPase_N"/>
    <property type="match status" value="1"/>
</dbReference>
<dbReference type="InterPro" id="IPR023214">
    <property type="entry name" value="HAD_sf"/>
</dbReference>
<dbReference type="InterPro" id="IPR001757">
    <property type="entry name" value="P_typ_ATPase"/>
</dbReference>
<feature type="transmembrane region" description="Helical" evidence="11">
    <location>
        <begin position="253"/>
        <end position="270"/>
    </location>
</feature>
<dbReference type="GO" id="GO:0046872">
    <property type="term" value="F:metal ion binding"/>
    <property type="evidence" value="ECO:0007669"/>
    <property type="project" value="UniProtKB-KW"/>
</dbReference>
<evidence type="ECO:0000313" key="13">
    <source>
        <dbReference type="EMBL" id="QBQ56073.1"/>
    </source>
</evidence>
<keyword evidence="7" id="KW-0067">ATP-binding</keyword>
<evidence type="ECO:0000256" key="7">
    <source>
        <dbReference type="ARBA" id="ARBA00022840"/>
    </source>
</evidence>
<feature type="domain" description="Cation-transporting P-type ATPase N-terminal" evidence="12">
    <location>
        <begin position="10"/>
        <end position="84"/>
    </location>
</feature>
<evidence type="ECO:0000256" key="10">
    <source>
        <dbReference type="ARBA" id="ARBA00023136"/>
    </source>
</evidence>
<dbReference type="PROSITE" id="PS00154">
    <property type="entry name" value="ATPASE_E1_E2"/>
    <property type="match status" value="1"/>
</dbReference>
<accession>A0A4P7C0K6</accession>
<dbReference type="PRINTS" id="PR00120">
    <property type="entry name" value="HATPASE"/>
</dbReference>
<dbReference type="PRINTS" id="PR00119">
    <property type="entry name" value="CATATPASE"/>
</dbReference>
<feature type="transmembrane region" description="Helical" evidence="11">
    <location>
        <begin position="276"/>
        <end position="304"/>
    </location>
</feature>
<dbReference type="InterPro" id="IPR018303">
    <property type="entry name" value="ATPase_P-typ_P_site"/>
</dbReference>
<keyword evidence="5" id="KW-0479">Metal-binding</keyword>
<keyword evidence="3" id="KW-1003">Cell membrane</keyword>
<protein>
    <submittedName>
        <fullName evidence="13">Cation-translocating P-type ATPase</fullName>
    </submittedName>
</protein>
<dbReference type="Proteomes" id="UP000294325">
    <property type="component" value="Chromosome"/>
</dbReference>
<dbReference type="AlphaFoldDB" id="A0A4P7C0K6"/>
<dbReference type="Pfam" id="PF00689">
    <property type="entry name" value="Cation_ATPase_C"/>
    <property type="match status" value="1"/>
</dbReference>
<dbReference type="Pfam" id="PF00122">
    <property type="entry name" value="E1-E2_ATPase"/>
    <property type="match status" value="1"/>
</dbReference>
<evidence type="ECO:0000256" key="11">
    <source>
        <dbReference type="SAM" id="Phobius"/>
    </source>
</evidence>
<dbReference type="GO" id="GO:1990573">
    <property type="term" value="P:potassium ion import across plasma membrane"/>
    <property type="evidence" value="ECO:0007669"/>
    <property type="project" value="TreeGrafter"/>
</dbReference>
<evidence type="ECO:0000256" key="6">
    <source>
        <dbReference type="ARBA" id="ARBA00022741"/>
    </source>
</evidence>
<dbReference type="GO" id="GO:1902600">
    <property type="term" value="P:proton transmembrane transport"/>
    <property type="evidence" value="ECO:0007669"/>
    <property type="project" value="TreeGrafter"/>
</dbReference>
<dbReference type="OrthoDB" id="9814270at2"/>
<evidence type="ECO:0000256" key="5">
    <source>
        <dbReference type="ARBA" id="ARBA00022723"/>
    </source>
</evidence>
<dbReference type="GO" id="GO:0036376">
    <property type="term" value="P:sodium ion export across plasma membrane"/>
    <property type="evidence" value="ECO:0007669"/>
    <property type="project" value="TreeGrafter"/>
</dbReference>
<dbReference type="InterPro" id="IPR023299">
    <property type="entry name" value="ATPase_P-typ_cyto_dom_N"/>
</dbReference>
<dbReference type="CDD" id="cd02089">
    <property type="entry name" value="P-type_ATPase_Ca_prok"/>
    <property type="match status" value="1"/>
</dbReference>
<keyword evidence="14" id="KW-1185">Reference proteome</keyword>
<dbReference type="GO" id="GO:0005886">
    <property type="term" value="C:plasma membrane"/>
    <property type="evidence" value="ECO:0007669"/>
    <property type="project" value="UniProtKB-SubCell"/>
</dbReference>
<keyword evidence="8" id="KW-1278">Translocase</keyword>
<dbReference type="InterPro" id="IPR059000">
    <property type="entry name" value="ATPase_P-type_domA"/>
</dbReference>
<dbReference type="NCBIfam" id="TIGR01494">
    <property type="entry name" value="ATPase_P-type"/>
    <property type="match status" value="3"/>
</dbReference>
<comment type="subcellular location">
    <subcellularLocation>
        <location evidence="1">Cell membrane</location>
        <topology evidence="1">Multi-pass membrane protein</topology>
    </subcellularLocation>
</comment>
<dbReference type="InterPro" id="IPR006068">
    <property type="entry name" value="ATPase_P-typ_cation-transptr_C"/>
</dbReference>
<dbReference type="EMBL" id="CP038033">
    <property type="protein sequence ID" value="QBQ56073.1"/>
    <property type="molecule type" value="Genomic_DNA"/>
</dbReference>
<dbReference type="SMART" id="SM00831">
    <property type="entry name" value="Cation_ATPase_N"/>
    <property type="match status" value="1"/>
</dbReference>
<feature type="transmembrane region" description="Helical" evidence="11">
    <location>
        <begin position="60"/>
        <end position="82"/>
    </location>
</feature>
<dbReference type="SFLD" id="SFLDS00003">
    <property type="entry name" value="Haloacid_Dehalogenase"/>
    <property type="match status" value="1"/>
</dbReference>
<dbReference type="KEGG" id="nwr:E3U44_17320"/>
<evidence type="ECO:0000256" key="8">
    <source>
        <dbReference type="ARBA" id="ARBA00022967"/>
    </source>
</evidence>
<name>A0A4P7C0K6_9GAMM</name>
<evidence type="ECO:0000256" key="9">
    <source>
        <dbReference type="ARBA" id="ARBA00022989"/>
    </source>
</evidence>
<feature type="transmembrane region" description="Helical" evidence="11">
    <location>
        <begin position="747"/>
        <end position="769"/>
    </location>
</feature>
<keyword evidence="10 11" id="KW-0472">Membrane</keyword>
<dbReference type="SFLD" id="SFLDG00002">
    <property type="entry name" value="C1.7:_P-type_atpase_like"/>
    <property type="match status" value="1"/>
</dbReference>
<sequence length="901" mass="98068">MNNNPEKGQRWHTQEAEKVLQRLDVDPEQGLTSETAKERLADQGKNTIQEAARRPIWRMILGQFTDFMVIVLIVAAVVSGIIGEPQDAIAIMVIVVLNAVIGAVQEYRAERAIAALRMMAAPEAQVLRSGKTYTIPAVDLVPGDVVLLEAGTVVPADLRLLKTSELRVDEAALTGESQAVQKTAKALGEEEAPLGDRFNMGYKGTLVSHGRATGVVVATGMETELGRIASLLHQEEAVKTPLQQRLAHFGQRLAIIVLIVCGIIFVSGLLRGEAIVLMFLTAVSLAVAAIPEALPAVVTVSLAIGARNMSRRNALIRRLPAVETLGSVTYICTDKTGTLTESRMTAEVFWAAGEQKSQIPPPDSERSPWHLLGQALALCNEVVPDKKEGARGDPTEVALYQAADRAGYERHSLEEALPRIGDIPFDSERKRMTTVHRKSEGEVVAFVKGAPEQILSRCLQMQTAEGDAEVDAKALLGEAEDLAGQGYRVLAAAFRPLKTVPTEWDSEVIEKELIFLGLVALIDPPRKEVPGAVADCISAGITPVMITGDHPGTARAIAVRLGIDKEDGSVITGQELAQISEEDFAARVRQIRTYARVTPEQKIRIVKALQDRGEFVAMTGDGVNDAPALKRAGIGVAMGQKGTDVAREASDMVLLDDNFATIVSAVREGRRIFDNIRKFVKYTMASNSGEIWTLFLAPFLGLPLPLVPIQILWINLVTDGLPGLALSVEPEERGIMKRLARPPNESIFAHGVWQHMIWVGLLIGGLSLFSQAWAYYGGSDHWQTIVFTVLILCQLAQVLAIRSEKESLFSQGLWNNKLLLGAVAVTVALQLAVIYVPFLNPIFRTSPLPPGELALCFALPVVVFVAVEIEKWLVRKGWIYAERSKKGQKKEVPLTTKEQEP</sequence>
<proteinExistence type="inferred from homology"/>
<dbReference type="GO" id="GO:0005391">
    <property type="term" value="F:P-type sodium:potassium-exchanging transporter activity"/>
    <property type="evidence" value="ECO:0007669"/>
    <property type="project" value="TreeGrafter"/>
</dbReference>
<dbReference type="Gene3D" id="1.20.1110.10">
    <property type="entry name" value="Calcium-transporting ATPase, transmembrane domain"/>
    <property type="match status" value="1"/>
</dbReference>
<dbReference type="SFLD" id="SFLDF00027">
    <property type="entry name" value="p-type_atpase"/>
    <property type="match status" value="1"/>
</dbReference>
<evidence type="ECO:0000313" key="14">
    <source>
        <dbReference type="Proteomes" id="UP000294325"/>
    </source>
</evidence>
<dbReference type="InterPro" id="IPR044492">
    <property type="entry name" value="P_typ_ATPase_HD_dom"/>
</dbReference>
<evidence type="ECO:0000256" key="3">
    <source>
        <dbReference type="ARBA" id="ARBA00022475"/>
    </source>
</evidence>
<organism evidence="13 14">
    <name type="scientific">Nitrosococcus wardiae</name>
    <dbReference type="NCBI Taxonomy" id="1814290"/>
    <lineage>
        <taxon>Bacteria</taxon>
        <taxon>Pseudomonadati</taxon>
        <taxon>Pseudomonadota</taxon>
        <taxon>Gammaproteobacteria</taxon>
        <taxon>Chromatiales</taxon>
        <taxon>Chromatiaceae</taxon>
        <taxon>Nitrosococcus</taxon>
    </lineage>
</organism>
<comment type="similarity">
    <text evidence="2">Belongs to the cation transport ATPase (P-type) (TC 3.A.3) family. Type IIA subfamily.</text>
</comment>
<evidence type="ECO:0000259" key="12">
    <source>
        <dbReference type="SMART" id="SM00831"/>
    </source>
</evidence>
<keyword evidence="9 11" id="KW-1133">Transmembrane helix</keyword>
<dbReference type="GO" id="GO:0016887">
    <property type="term" value="F:ATP hydrolysis activity"/>
    <property type="evidence" value="ECO:0007669"/>
    <property type="project" value="InterPro"/>
</dbReference>
<dbReference type="InterPro" id="IPR008250">
    <property type="entry name" value="ATPase_P-typ_transduc_dom_A_sf"/>
</dbReference>
<feature type="transmembrane region" description="Helical" evidence="11">
    <location>
        <begin position="813"/>
        <end position="836"/>
    </location>
</feature>
<dbReference type="Gene3D" id="2.70.150.10">
    <property type="entry name" value="Calcium-transporting ATPase, cytoplasmic transduction domain A"/>
    <property type="match status" value="1"/>
</dbReference>
<dbReference type="InterPro" id="IPR050510">
    <property type="entry name" value="Cation_transp_ATPase_P-type"/>
</dbReference>
<reference evidence="13 14" key="1">
    <citation type="submission" date="2019-03" db="EMBL/GenBank/DDBJ databases">
        <title>The genome sequence of Nitrosococcus wardiae strain D1FHST reveals the archetypal metabolic capacity of ammonia-oxidizing Gammaproteobacteria.</title>
        <authorList>
            <person name="Wang L."/>
            <person name="Lim C.K."/>
            <person name="Hanson T.E."/>
            <person name="Dang H."/>
            <person name="Klotz M.G."/>
        </authorList>
    </citation>
    <scope>NUCLEOTIDE SEQUENCE [LARGE SCALE GENOMIC DNA]</scope>
    <source>
        <strain evidence="13 14">D1FHS</strain>
    </source>
</reference>
<gene>
    <name evidence="13" type="ORF">E3U44_17320</name>
</gene>
<evidence type="ECO:0000256" key="4">
    <source>
        <dbReference type="ARBA" id="ARBA00022692"/>
    </source>
</evidence>
<dbReference type="GO" id="GO:0005524">
    <property type="term" value="F:ATP binding"/>
    <property type="evidence" value="ECO:0007669"/>
    <property type="project" value="UniProtKB-KW"/>
</dbReference>
<dbReference type="RefSeq" id="WP_134359326.1">
    <property type="nucleotide sequence ID" value="NZ_CP038033.1"/>
</dbReference>
<dbReference type="SUPFAM" id="SSF81665">
    <property type="entry name" value="Calcium ATPase, transmembrane domain M"/>
    <property type="match status" value="1"/>
</dbReference>
<dbReference type="InterPro" id="IPR004014">
    <property type="entry name" value="ATPase_P-typ_cation-transptr_N"/>
</dbReference>
<feature type="transmembrane region" description="Helical" evidence="11">
    <location>
        <begin position="88"/>
        <end position="109"/>
    </location>
</feature>
<dbReference type="GO" id="GO:0030007">
    <property type="term" value="P:intracellular potassium ion homeostasis"/>
    <property type="evidence" value="ECO:0007669"/>
    <property type="project" value="TreeGrafter"/>
</dbReference>
<dbReference type="SUPFAM" id="SSF81660">
    <property type="entry name" value="Metal cation-transporting ATPase, ATP-binding domain N"/>
    <property type="match status" value="1"/>
</dbReference>
<dbReference type="SUPFAM" id="SSF56784">
    <property type="entry name" value="HAD-like"/>
    <property type="match status" value="1"/>
</dbReference>
<dbReference type="PANTHER" id="PTHR43294:SF21">
    <property type="entry name" value="CATION TRANSPORTING ATPASE"/>
    <property type="match status" value="1"/>
</dbReference>
<dbReference type="PANTHER" id="PTHR43294">
    <property type="entry name" value="SODIUM/POTASSIUM-TRANSPORTING ATPASE SUBUNIT ALPHA"/>
    <property type="match status" value="1"/>
</dbReference>
<dbReference type="Gene3D" id="3.40.1110.10">
    <property type="entry name" value="Calcium-transporting ATPase, cytoplasmic domain N"/>
    <property type="match status" value="1"/>
</dbReference>
<evidence type="ECO:0000256" key="2">
    <source>
        <dbReference type="ARBA" id="ARBA00005675"/>
    </source>
</evidence>
<dbReference type="GO" id="GO:0006883">
    <property type="term" value="P:intracellular sodium ion homeostasis"/>
    <property type="evidence" value="ECO:0007669"/>
    <property type="project" value="TreeGrafter"/>
</dbReference>
<dbReference type="InterPro" id="IPR023298">
    <property type="entry name" value="ATPase_P-typ_TM_dom_sf"/>
</dbReference>
<dbReference type="SUPFAM" id="SSF81653">
    <property type="entry name" value="Calcium ATPase, transduction domain A"/>
    <property type="match status" value="1"/>
</dbReference>
<dbReference type="FunFam" id="3.40.50.1000:FF:000028">
    <property type="entry name" value="Calcium-transporting P-type ATPase, putative"/>
    <property type="match status" value="1"/>
</dbReference>
<dbReference type="InterPro" id="IPR036412">
    <property type="entry name" value="HAD-like_sf"/>
</dbReference>
<keyword evidence="4 11" id="KW-0812">Transmembrane</keyword>
<dbReference type="Pfam" id="PF13246">
    <property type="entry name" value="Cation_ATPase"/>
    <property type="match status" value="1"/>
</dbReference>
<feature type="transmembrane region" description="Helical" evidence="11">
    <location>
        <begin position="848"/>
        <end position="867"/>
    </location>
</feature>